<dbReference type="PANTHER" id="PTHR36220:SF1">
    <property type="entry name" value="GAMMA TUBULIN COMPLEX COMPONENT C-TERMINAL DOMAIN-CONTAINING PROTEIN"/>
    <property type="match status" value="1"/>
</dbReference>
<sequence length="490" mass="53219">MKTFLQSYKPALSALFLGLTIAGNAQFQQAQKIVGERESRAEFGTSVAIDDEFAIVGTSRESIAAGAAYVYRKEGENWNLSQKIVASDAFEMAEFGGAVKLGNSLMVIAAGRSNYEGVDRTGALYVHERVGNTWVNTIKLNASDYTENALLGVNPTTLDLQDNTIVAGAPGENNWLGSVYVFEKEGNDWNETKILHPELTENATFGIGVSISGNTLIAGASGEDNGAGSAYIFQKIDGNWEFAQRITASDPQTNTYFGNSVSIDGNQLVVGAYAEGSVGGNIAAAYIFEKNDADEWVEIQKIPSPVSAENTYFGWMCKMEGNQMLISAPHIYGEEAGEVYLYNKTESGQWEEAQLVETSEDVEQKFYGWSIDLNGGNLIIGAPRDDFDENGENEMNDAGSAYIFKGSDMGVVENNSNFNSIKIYPNPAESQLNIESKEIIKSVEIFNLSGQKIGSTKQNMVNVSSLPKGTYIIKVSTVNGNVNTQKFIKK</sequence>
<keyword evidence="5" id="KW-1185">Reference proteome</keyword>
<gene>
    <name evidence="4" type="ORF">SAMN06296427_10188</name>
</gene>
<evidence type="ECO:0000256" key="1">
    <source>
        <dbReference type="ARBA" id="ARBA00022729"/>
    </source>
</evidence>
<protein>
    <submittedName>
        <fullName evidence="4">Por secretion system C-terminal sorting domain-containing protein</fullName>
    </submittedName>
</protein>
<dbReference type="STRING" id="1434700.SAMN06296427_10188"/>
<dbReference type="PANTHER" id="PTHR36220">
    <property type="entry name" value="UNNAMED PRODUCT"/>
    <property type="match status" value="1"/>
</dbReference>
<dbReference type="InterPro" id="IPR013517">
    <property type="entry name" value="FG-GAP"/>
</dbReference>
<name>A0A1W1Y8K4_9FLAO</name>
<dbReference type="InterPro" id="IPR011043">
    <property type="entry name" value="Gal_Oxase/kelch_b-propeller"/>
</dbReference>
<dbReference type="RefSeq" id="WP_084015308.1">
    <property type="nucleotide sequence ID" value="NZ_FWXS01000001.1"/>
</dbReference>
<dbReference type="Pfam" id="PF14312">
    <property type="entry name" value="FG-GAP_2"/>
    <property type="match status" value="5"/>
</dbReference>
<dbReference type="InterPro" id="IPR026444">
    <property type="entry name" value="Secre_tail"/>
</dbReference>
<accession>A0A1W1Y8K4</accession>
<reference evidence="4 5" key="1">
    <citation type="submission" date="2017-04" db="EMBL/GenBank/DDBJ databases">
        <authorList>
            <person name="Afonso C.L."/>
            <person name="Miller P.J."/>
            <person name="Scott M.A."/>
            <person name="Spackman E."/>
            <person name="Goraichik I."/>
            <person name="Dimitrov K.M."/>
            <person name="Suarez D.L."/>
            <person name="Swayne D.E."/>
        </authorList>
    </citation>
    <scope>NUCLEOTIDE SEQUENCE [LARGE SCALE GENOMIC DNA]</scope>
    <source>
        <strain evidence="4 5">CGMCC 1.12708</strain>
    </source>
</reference>
<dbReference type="NCBIfam" id="TIGR04183">
    <property type="entry name" value="Por_Secre_tail"/>
    <property type="match status" value="1"/>
</dbReference>
<feature type="chain" id="PRO_5012822748" evidence="2">
    <location>
        <begin position="26"/>
        <end position="490"/>
    </location>
</feature>
<dbReference type="SUPFAM" id="SSF50965">
    <property type="entry name" value="Galactose oxidase, central domain"/>
    <property type="match status" value="1"/>
</dbReference>
<dbReference type="Gene3D" id="2.130.10.130">
    <property type="entry name" value="Integrin alpha, N-terminal"/>
    <property type="match status" value="2"/>
</dbReference>
<proteinExistence type="predicted"/>
<evidence type="ECO:0000313" key="4">
    <source>
        <dbReference type="EMBL" id="SMC32476.1"/>
    </source>
</evidence>
<dbReference type="EMBL" id="FWXS01000001">
    <property type="protein sequence ID" value="SMC32476.1"/>
    <property type="molecule type" value="Genomic_DNA"/>
</dbReference>
<feature type="signal peptide" evidence="2">
    <location>
        <begin position="1"/>
        <end position="25"/>
    </location>
</feature>
<evidence type="ECO:0000256" key="2">
    <source>
        <dbReference type="SAM" id="SignalP"/>
    </source>
</evidence>
<dbReference type="Proteomes" id="UP000192393">
    <property type="component" value="Unassembled WGS sequence"/>
</dbReference>
<evidence type="ECO:0000259" key="3">
    <source>
        <dbReference type="Pfam" id="PF18962"/>
    </source>
</evidence>
<dbReference type="OrthoDB" id="964745at2"/>
<dbReference type="AlphaFoldDB" id="A0A1W1Y8K4"/>
<organism evidence="4 5">
    <name type="scientific">Moheibacter sediminis</name>
    <dbReference type="NCBI Taxonomy" id="1434700"/>
    <lineage>
        <taxon>Bacteria</taxon>
        <taxon>Pseudomonadati</taxon>
        <taxon>Bacteroidota</taxon>
        <taxon>Flavobacteriia</taxon>
        <taxon>Flavobacteriales</taxon>
        <taxon>Weeksellaceae</taxon>
        <taxon>Moheibacter</taxon>
    </lineage>
</organism>
<dbReference type="Pfam" id="PF18962">
    <property type="entry name" value="Por_Secre_tail"/>
    <property type="match status" value="1"/>
</dbReference>
<evidence type="ECO:0000313" key="5">
    <source>
        <dbReference type="Proteomes" id="UP000192393"/>
    </source>
</evidence>
<keyword evidence="1 2" id="KW-0732">Signal</keyword>
<dbReference type="InterPro" id="IPR028994">
    <property type="entry name" value="Integrin_alpha_N"/>
</dbReference>
<feature type="domain" description="Secretion system C-terminal sorting" evidence="3">
    <location>
        <begin position="423"/>
        <end position="488"/>
    </location>
</feature>